<dbReference type="EMBL" id="SXEU01000002">
    <property type="protein sequence ID" value="NFV16175.1"/>
    <property type="molecule type" value="Genomic_DNA"/>
</dbReference>
<organism evidence="1">
    <name type="scientific">Clostridium botulinum</name>
    <dbReference type="NCBI Taxonomy" id="1491"/>
    <lineage>
        <taxon>Bacteria</taxon>
        <taxon>Bacillati</taxon>
        <taxon>Bacillota</taxon>
        <taxon>Clostridia</taxon>
        <taxon>Eubacteriales</taxon>
        <taxon>Clostridiaceae</taxon>
        <taxon>Clostridium</taxon>
    </lineage>
</organism>
<proteinExistence type="predicted"/>
<dbReference type="AlphaFoldDB" id="A0A6G4HRY3"/>
<dbReference type="Gene3D" id="3.60.15.10">
    <property type="entry name" value="Ribonuclease Z/Hydroxyacylglutathione hydrolase-like"/>
    <property type="match status" value="1"/>
</dbReference>
<dbReference type="InterPro" id="IPR036866">
    <property type="entry name" value="RibonucZ/Hydroxyglut_hydro"/>
</dbReference>
<comment type="caution">
    <text evidence="1">The sequence shown here is derived from an EMBL/GenBank/DDBJ whole genome shotgun (WGS) entry which is preliminary data.</text>
</comment>
<dbReference type="InterPro" id="IPR052159">
    <property type="entry name" value="Competence_DNA_uptake"/>
</dbReference>
<reference evidence="1" key="1">
    <citation type="submission" date="2019-04" db="EMBL/GenBank/DDBJ databases">
        <title>Genome sequencing of Clostridium botulinum Groups I-IV and Clostridium butyricum.</title>
        <authorList>
            <person name="Brunt J."/>
            <person name="Van Vliet A.H.M."/>
            <person name="Stringer S.C."/>
            <person name="Carter A.T."/>
            <person name="Peck M.W."/>
        </authorList>
    </citation>
    <scope>NUCLEOTIDE SEQUENCE</scope>
    <source>
        <strain evidence="1">751/1</strain>
    </source>
</reference>
<dbReference type="SMART" id="SM00849">
    <property type="entry name" value="Lactamase_B"/>
    <property type="match status" value="1"/>
</dbReference>
<dbReference type="InterPro" id="IPR035681">
    <property type="entry name" value="ComA-like_MBL"/>
</dbReference>
<evidence type="ECO:0000313" key="1">
    <source>
        <dbReference type="EMBL" id="NFV16175.1"/>
    </source>
</evidence>
<sequence length="287" mass="32014">MKLKKKNLIITCLLICLSIVFTACSQQSSNAVNTSNKSNELKVHYIDVGQGDSILVQTKDKNILIDAGTRKSSDNLISYLKKQHIKKLDYVIATHPHEDHIGGMPKVIEEFEISNFYAPKKTANTKIFKDMILQLKKKNLKINVAKKGISLNLSTNSSLDFLAPVKDNYENTNDSSAVVKLTHGNTKFLFTGDAEKTSEKDILNSNEDLSSNVLKVGHHGSHSSSSKEFLDKINPKIAIISCGKNNDYGHPHKETMKELNKRNIEVYRTDIDGNIVLTSDGENIKKN</sequence>
<dbReference type="InterPro" id="IPR001279">
    <property type="entry name" value="Metallo-B-lactamas"/>
</dbReference>
<name>A0A6G4HRY3_CLOBO</name>
<dbReference type="PROSITE" id="PS51257">
    <property type="entry name" value="PROKAR_LIPOPROTEIN"/>
    <property type="match status" value="1"/>
</dbReference>
<dbReference type="Pfam" id="PF00753">
    <property type="entry name" value="Lactamase_B"/>
    <property type="match status" value="1"/>
</dbReference>
<dbReference type="SUPFAM" id="SSF56281">
    <property type="entry name" value="Metallo-hydrolase/oxidoreductase"/>
    <property type="match status" value="1"/>
</dbReference>
<dbReference type="PANTHER" id="PTHR30619:SF7">
    <property type="entry name" value="BETA-LACTAMASE DOMAIN PROTEIN"/>
    <property type="match status" value="1"/>
</dbReference>
<dbReference type="PANTHER" id="PTHR30619">
    <property type="entry name" value="DNA INTERNALIZATION/COMPETENCE PROTEIN COMEC/REC2"/>
    <property type="match status" value="1"/>
</dbReference>
<dbReference type="RefSeq" id="WP_061312207.1">
    <property type="nucleotide sequence ID" value="NZ_JACBCU010000001.1"/>
</dbReference>
<keyword evidence="1" id="KW-0378">Hydrolase</keyword>
<accession>A0A6G4HRY3</accession>
<dbReference type="CDD" id="cd07731">
    <property type="entry name" value="ComA-like_MBL-fold"/>
    <property type="match status" value="1"/>
</dbReference>
<protein>
    <submittedName>
        <fullName evidence="1">MBL fold metallo-hydrolase</fullName>
    </submittedName>
</protein>
<dbReference type="GO" id="GO:0016787">
    <property type="term" value="F:hydrolase activity"/>
    <property type="evidence" value="ECO:0007669"/>
    <property type="project" value="UniProtKB-KW"/>
</dbReference>
<gene>
    <name evidence="1" type="ORF">FDG29_08390</name>
</gene>